<feature type="domain" description="Peptidase S74" evidence="2">
    <location>
        <begin position="1836"/>
        <end position="1935"/>
    </location>
</feature>
<gene>
    <name evidence="3" type="ORF">V3851_18090</name>
</gene>
<proteinExistence type="predicted"/>
<dbReference type="Pfam" id="PF13884">
    <property type="entry name" value="Peptidase_S74"/>
    <property type="match status" value="1"/>
</dbReference>
<evidence type="ECO:0000313" key="4">
    <source>
        <dbReference type="Proteomes" id="UP001306950"/>
    </source>
</evidence>
<evidence type="ECO:0000259" key="2">
    <source>
        <dbReference type="PROSITE" id="PS51688"/>
    </source>
</evidence>
<dbReference type="PROSITE" id="PS51688">
    <property type="entry name" value="ICA"/>
    <property type="match status" value="1"/>
</dbReference>
<feature type="coiled-coil region" evidence="1">
    <location>
        <begin position="1908"/>
        <end position="1935"/>
    </location>
</feature>
<dbReference type="InterPro" id="IPR030392">
    <property type="entry name" value="S74_ICA"/>
</dbReference>
<reference evidence="3 4" key="1">
    <citation type="submission" date="2024-02" db="EMBL/GenBank/DDBJ databases">
        <title>A nitrogen-fixing paenibacillus bacterium.</title>
        <authorList>
            <person name="Zhang W.L."/>
            <person name="Chen S.F."/>
        </authorList>
    </citation>
    <scope>NUCLEOTIDE SEQUENCE [LARGE SCALE GENOMIC DNA]</scope>
    <source>
        <strain evidence="3 4">M1</strain>
    </source>
</reference>
<evidence type="ECO:0000256" key="1">
    <source>
        <dbReference type="SAM" id="Coils"/>
    </source>
</evidence>
<keyword evidence="1" id="KW-0175">Coiled coil</keyword>
<organism evidence="3 4">
    <name type="scientific">Paenibacillus haidiansis</name>
    <dbReference type="NCBI Taxonomy" id="1574488"/>
    <lineage>
        <taxon>Bacteria</taxon>
        <taxon>Bacillati</taxon>
        <taxon>Bacillota</taxon>
        <taxon>Bacilli</taxon>
        <taxon>Bacillales</taxon>
        <taxon>Paenibacillaceae</taxon>
        <taxon>Paenibacillus</taxon>
    </lineage>
</organism>
<accession>A0ABU7VVF4</accession>
<dbReference type="EMBL" id="JAZHPZ010000010">
    <property type="protein sequence ID" value="MEF2967745.1"/>
    <property type="molecule type" value="Genomic_DNA"/>
</dbReference>
<name>A0ABU7VVF4_9BACL</name>
<dbReference type="RefSeq" id="WP_331847963.1">
    <property type="nucleotide sequence ID" value="NZ_JAZHPZ010000010.1"/>
</dbReference>
<keyword evidence="4" id="KW-1185">Reference proteome</keyword>
<protein>
    <submittedName>
        <fullName evidence="3">Tail fiber domain-containing protein</fullName>
    </submittedName>
</protein>
<dbReference type="Proteomes" id="UP001306950">
    <property type="component" value="Unassembled WGS sequence"/>
</dbReference>
<sequence length="1935" mass="203903">MPNDMKRMNYFDGLLLKEEDLTLDQEYHKRLQRLHNRHFHDWGIVTGLTVSKVDRLKIEIASGMALNRVFDSVNNEEISQEILISDNHPGRTLEVTGFSTTDSIYVTVSYNEELADKDSVKGGDKEIHVYEIPEIKLTSALPEDPRKEIVLGRIILNHDQTGSLAISEISELDPEGNKVVTRAVGGQVLHAKKLIVGSKEDPAYPYLSGAEEDKTTDINNLYVHAAVTEFSGAINSGPVHTYGNVDVNGTLTVKVDNDPALKVNASGDMELSGSAAVSGTLTARGGLEVSGGQATLDVPRVVVSGSMLTMNQSVKEQGASGLEVRRKDMPSAMLVWDEADKSWKIGTEESAAEAGSGVYKVAYGPDWDNMHNGSRVDDLHKHSLIHSLKGEPVLSADSDGNIAVEKTMTVTGSLISGNGGLEVARGKSLPNAKIAWNEATKSWQIGTVGGEMNDIPDGKDWDTLTSGGKNADSLHTHTQFHSEDKKLLALEIGKDGNVSIPHELNVGETLTVKKLVVEDEKVTVVRVEPQVDNSFITVNKAENGSPLGVEGGLAVHRGGNLPEALMEWDEADRRWKIGVKGEMADIPYGTKFGGLVNGASADQLHKHSTLSTAGGSGTALKADDNGNLQANGNLELGGTLKVGQEADLQANLNVGGTATIQGDLVVKGKMQTVEKIDLVVRNNKIELNQYEGDSSKSKETSIEVFRGKENPKARIVWDEDSRSWKLGIGTELSEIAYGSNWDVLTGGVASDADGLHKHSALNDSEGIAMLSVNSDGNIEVTNDAEIMGTLTAHNGADIDGGLYVNGAVTVDGNLFVKGTTTSVTKEELVVKDSVIQINKFDGEDMPVDESGLEVYRGESLPAAKIMWDESERAWKVGAGEALEIIASGSAWDKLTKQTNADALHNHSQLYDPEGNLLALSAIAEGDVDVHHNLSVGSHLVVGENLEVRGPSTTINSDETKIKSSTVILNKNGEEMAVAAGGGIEVYRGKDQPAAQVAWDETKQEWKLGVSGKDVFAVDKDGNVVSGGTLQAGGANFRGAVTAASASVTGTMTLGDGIEIPQTNATHAQMKWVKDRWKLGTADKTAVAVSRSGKVGIGTEDPTEVLDVAGKALFRTEALVYGDATVSGNLNVGKGAAFSDNATFNKTLTAQDAVIKHAITVEGKLFAGGIEFERGQDSNGAVLPNAKLLWDNEQGAWFYGTGTELTALGSGGGAQNKLFSADMDTIAVFADSVGNVGVGTNMPRSLLDVNGENGQTAFAVTKDGKAGIGTANPTAQLDVRGSAMIWQDLNVAGNLTVSGDMVTINAATLEVEDNIVRVNKYANRDTPMDINGGLEVFRGGKAPAAQLLWDEAADQWVAGVTDSLKALEFKGHTHPEMSAITDNLKVSGGNIGIGTSAPTAKLDVNGSLNVTGNASLTGNLTLTGNAAVTAELTAEDAAVSNKLTAKDAEVTGALTVKDALVGNKLVAKDADITGVLTVGQGFEVDRGTDPQAQILWNEDKDEWQFGVAGSLKELAYSDHTHQELTDLSGAFKVSAGNVGIGTATPTAKLDVNGSLNVTGNATVTAKLTAKDAEVTGALTVKDASVSNKLAAKDAEFTGSLTVAKGIEVARGSDPQAQLLWDETADEWQAGIVGAMKTLAYSDHTHEELTKLSSAFKVSSGNVGIGTATPSAMLDVAGTVNIAGSTTITGDTAITGNATVTAKLTAKDAEVSNKVTAKDAEVTGALTVKDVSVGNKLVAKDADITGVLTVGQGLELDRGADPKAQILWNEDKDEWQLGVAGSLKELAYSDHTHADLVTLTGAVTVNADNNVGIGKTAEEDYKLDVNGKIRAVNLTQTSSRLMKESIAKLSAKSAMDLLNKLTPVTFRYKEDIGKKDNIGFIAEDVPDIFSTADHKAVSLMDIIGVLTSVVQKQHKEAADLQKQVKALQKQVAALAGA</sequence>
<comment type="caution">
    <text evidence="3">The sequence shown here is derived from an EMBL/GenBank/DDBJ whole genome shotgun (WGS) entry which is preliminary data.</text>
</comment>
<evidence type="ECO:0000313" key="3">
    <source>
        <dbReference type="EMBL" id="MEF2967745.1"/>
    </source>
</evidence>